<dbReference type="InterPro" id="IPR029016">
    <property type="entry name" value="GAF-like_dom_sf"/>
</dbReference>
<comment type="caution">
    <text evidence="1">The sequence shown here is derived from an EMBL/GenBank/DDBJ whole genome shotgun (WGS) entry which is preliminary data.</text>
</comment>
<proteinExistence type="predicted"/>
<organism evidence="1 2">
    <name type="scientific">Candidatus Magnetobacterium bavaricum</name>
    <dbReference type="NCBI Taxonomy" id="29290"/>
    <lineage>
        <taxon>Bacteria</taxon>
        <taxon>Pseudomonadati</taxon>
        <taxon>Nitrospirota</taxon>
        <taxon>Thermodesulfovibrionia</taxon>
        <taxon>Thermodesulfovibrionales</taxon>
        <taxon>Candidatus Magnetobacteriaceae</taxon>
        <taxon>Candidatus Magnetobacterium</taxon>
    </lineage>
</organism>
<dbReference type="SUPFAM" id="SSF55781">
    <property type="entry name" value="GAF domain-like"/>
    <property type="match status" value="1"/>
</dbReference>
<keyword evidence="1" id="KW-0418">Kinase</keyword>
<keyword evidence="2" id="KW-1185">Reference proteome</keyword>
<evidence type="ECO:0000313" key="2">
    <source>
        <dbReference type="Proteomes" id="UP000033423"/>
    </source>
</evidence>
<dbReference type="Gene3D" id="3.30.450.40">
    <property type="match status" value="1"/>
</dbReference>
<keyword evidence="1" id="KW-0723">Serine/threonine-protein kinase</keyword>
<gene>
    <name evidence="1" type="ORF">MBAV_005914</name>
</gene>
<protein>
    <submittedName>
        <fullName evidence="1">Serine/threonine protein kinase</fullName>
    </submittedName>
</protein>
<sequence length="322" mass="37245">MEVAKYWNFSDSIVYCMHKVPLYKLTKPTNEMEGIRSLSILSNKLCELINKAKPGDWQKTLSTFQHRFDVCFKSDEQMVADVLETSYKEIKTYCDNFGFNMDHSHFLQNLSLILRGQETSKDKKYPDTGAKKPMQILDSLLDGEEETSQVLTPEDILAKGILEIANTMLDKFSLNDILRMILEVLYRGMEFTHIVIGIKSSKESYMEGRFGFGQEINKLVKEFRFKIEQNSQDVFNIALEKDSIVLINNIYDVEVQSCIPQWLQTTFNAKTFIIIPITLQKLPIAVIYGDWTSIEQTATSQQRLRYVKTLRNQAMLAIKHSM</sequence>
<accession>A0A0F3GJ32</accession>
<dbReference type="EMBL" id="LACI01002514">
    <property type="protein sequence ID" value="KJU81891.1"/>
    <property type="molecule type" value="Genomic_DNA"/>
</dbReference>
<dbReference type="AlphaFoldDB" id="A0A0F3GJ32"/>
<keyword evidence="1" id="KW-0808">Transferase</keyword>
<evidence type="ECO:0000313" key="1">
    <source>
        <dbReference type="EMBL" id="KJU81891.1"/>
    </source>
</evidence>
<dbReference type="Proteomes" id="UP000033423">
    <property type="component" value="Unassembled WGS sequence"/>
</dbReference>
<name>A0A0F3GJ32_9BACT</name>
<dbReference type="GO" id="GO:0004674">
    <property type="term" value="F:protein serine/threonine kinase activity"/>
    <property type="evidence" value="ECO:0007669"/>
    <property type="project" value="UniProtKB-KW"/>
</dbReference>
<reference evidence="1 2" key="1">
    <citation type="submission" date="2015-02" db="EMBL/GenBank/DDBJ databases">
        <title>Single-cell genomics of uncultivated deep-branching MTB reveals a conserved set of magnetosome genes.</title>
        <authorList>
            <person name="Kolinko S."/>
            <person name="Richter M."/>
            <person name="Glockner F.O."/>
            <person name="Brachmann A."/>
            <person name="Schuler D."/>
        </authorList>
    </citation>
    <scope>NUCLEOTIDE SEQUENCE [LARGE SCALE GENOMIC DNA]</scope>
    <source>
        <strain evidence="1">TM-1</strain>
    </source>
</reference>